<evidence type="ECO:0000313" key="1">
    <source>
        <dbReference type="EMBL" id="KAI4319250.1"/>
    </source>
</evidence>
<keyword evidence="2" id="KW-1185">Reference proteome</keyword>
<gene>
    <name evidence="1" type="ORF">MLD38_032874</name>
</gene>
<proteinExistence type="predicted"/>
<protein>
    <submittedName>
        <fullName evidence="1">Uncharacterized protein</fullName>
    </submittedName>
</protein>
<dbReference type="Proteomes" id="UP001057402">
    <property type="component" value="Chromosome 10"/>
</dbReference>
<evidence type="ECO:0000313" key="2">
    <source>
        <dbReference type="Proteomes" id="UP001057402"/>
    </source>
</evidence>
<reference evidence="2" key="1">
    <citation type="journal article" date="2023" name="Front. Plant Sci.">
        <title>Chromosomal-level genome assembly of Melastoma candidum provides insights into trichome evolution.</title>
        <authorList>
            <person name="Zhong Y."/>
            <person name="Wu W."/>
            <person name="Sun C."/>
            <person name="Zou P."/>
            <person name="Liu Y."/>
            <person name="Dai S."/>
            <person name="Zhou R."/>
        </authorList>
    </citation>
    <scope>NUCLEOTIDE SEQUENCE [LARGE SCALE GENOMIC DNA]</scope>
</reference>
<dbReference type="EMBL" id="CM042889">
    <property type="protein sequence ID" value="KAI4319250.1"/>
    <property type="molecule type" value="Genomic_DNA"/>
</dbReference>
<accession>A0ACB9M994</accession>
<name>A0ACB9M994_9MYRT</name>
<organism evidence="1 2">
    <name type="scientific">Melastoma candidum</name>
    <dbReference type="NCBI Taxonomy" id="119954"/>
    <lineage>
        <taxon>Eukaryota</taxon>
        <taxon>Viridiplantae</taxon>
        <taxon>Streptophyta</taxon>
        <taxon>Embryophyta</taxon>
        <taxon>Tracheophyta</taxon>
        <taxon>Spermatophyta</taxon>
        <taxon>Magnoliopsida</taxon>
        <taxon>eudicotyledons</taxon>
        <taxon>Gunneridae</taxon>
        <taxon>Pentapetalae</taxon>
        <taxon>rosids</taxon>
        <taxon>malvids</taxon>
        <taxon>Myrtales</taxon>
        <taxon>Melastomataceae</taxon>
        <taxon>Melastomatoideae</taxon>
        <taxon>Melastomateae</taxon>
        <taxon>Melastoma</taxon>
    </lineage>
</organism>
<sequence>MESEEGEKLVQSNIGTNTTKKKKKIATSPPSHVSKLELTVDEVIEEYVGLFGLSQLVHAFLVSLVCQNTLATIFTDAQPSSGGARILPNPGPRSGSGDVTAIAEWGLVCDRRFLAVVPALLFFLGSSIGLAANGHIVDAWLRRKRTAWLFLTSFSPNVVVDAFLRFANGWRMVLIKLSAFGVQLNFKNLSFNLYFTATLNAMMEISAVFIGGILLGFMNRN</sequence>
<comment type="caution">
    <text evidence="1">The sequence shown here is derived from an EMBL/GenBank/DDBJ whole genome shotgun (WGS) entry which is preliminary data.</text>
</comment>